<proteinExistence type="predicted"/>
<keyword evidence="2" id="KW-0732">Signal</keyword>
<accession>A0A6J4SJY3</accession>
<reference evidence="3" key="1">
    <citation type="submission" date="2020-02" db="EMBL/GenBank/DDBJ databases">
        <authorList>
            <person name="Meier V. D."/>
        </authorList>
    </citation>
    <scope>NUCLEOTIDE SEQUENCE</scope>
    <source>
        <strain evidence="3">AVDCRST_MAG91</strain>
    </source>
</reference>
<feature type="chain" id="PRO_5027120558" evidence="2">
    <location>
        <begin position="23"/>
        <end position="107"/>
    </location>
</feature>
<gene>
    <name evidence="3" type="ORF">AVDCRST_MAG91-683</name>
</gene>
<feature type="non-terminal residue" evidence="3">
    <location>
        <position position="107"/>
    </location>
</feature>
<keyword evidence="1" id="KW-0175">Coiled coil</keyword>
<sequence length="107" mass="13234">MKKIVLAAAMAAVAMPAAPALAQTRAELQYQREMQQYERDVARYERQQRRYNRRMNRQWRNYDYNRYEPGYNTYYADRYYVPGSYQERRLSQNDRIYRGRNGQYYCR</sequence>
<protein>
    <submittedName>
        <fullName evidence="3">Uncharacterized protein</fullName>
    </submittedName>
</protein>
<evidence type="ECO:0000313" key="3">
    <source>
        <dbReference type="EMBL" id="CAA9493712.1"/>
    </source>
</evidence>
<evidence type="ECO:0000256" key="2">
    <source>
        <dbReference type="SAM" id="SignalP"/>
    </source>
</evidence>
<feature type="coiled-coil region" evidence="1">
    <location>
        <begin position="27"/>
        <end position="54"/>
    </location>
</feature>
<name>A0A6J4SJY3_9SPHN</name>
<dbReference type="EMBL" id="CADCVX010000162">
    <property type="protein sequence ID" value="CAA9493712.1"/>
    <property type="molecule type" value="Genomic_DNA"/>
</dbReference>
<dbReference type="AlphaFoldDB" id="A0A6J4SJY3"/>
<feature type="signal peptide" evidence="2">
    <location>
        <begin position="1"/>
        <end position="22"/>
    </location>
</feature>
<organism evidence="3">
    <name type="scientific">uncultured Sphingomonadaceae bacterium</name>
    <dbReference type="NCBI Taxonomy" id="169976"/>
    <lineage>
        <taxon>Bacteria</taxon>
        <taxon>Pseudomonadati</taxon>
        <taxon>Pseudomonadota</taxon>
        <taxon>Alphaproteobacteria</taxon>
        <taxon>Sphingomonadales</taxon>
        <taxon>Sphingomonadaceae</taxon>
        <taxon>environmental samples</taxon>
    </lineage>
</organism>
<evidence type="ECO:0000256" key="1">
    <source>
        <dbReference type="SAM" id="Coils"/>
    </source>
</evidence>